<evidence type="ECO:0000256" key="4">
    <source>
        <dbReference type="ARBA" id="ARBA00023172"/>
    </source>
</evidence>
<dbReference type="InterPro" id="IPR002104">
    <property type="entry name" value="Integrase_catalytic"/>
</dbReference>
<keyword evidence="3 5" id="KW-0238">DNA-binding</keyword>
<dbReference type="PROSITE" id="PS51900">
    <property type="entry name" value="CB"/>
    <property type="match status" value="1"/>
</dbReference>
<dbReference type="SUPFAM" id="SSF56349">
    <property type="entry name" value="DNA breaking-rejoining enzymes"/>
    <property type="match status" value="1"/>
</dbReference>
<protein>
    <submittedName>
        <fullName evidence="8">Putative phage integrase family protein</fullName>
    </submittedName>
</protein>
<sequence>MDMNAKRVAQVTDGYGSMMTSDSLEPLDYEIIEQLLQTNAANNATAERTHRARSSDTKRFAQWCAQHGHQALPASAKTLTRFIEEMIEEKALATVRRYVSSISTLHNVAQHPNPTQDPMVREALRRVADRPPRAAKGTKPISREMVQRMVNASLGTLRDQRDVALLMVAYDTMFRRTEVVALDVANLHFGRDGFATVTAPVAFSSEEQGPATRCIAPDTTRAVEGWMRAANIAHGPLFRSIDRAGVIGDRLSDRGLVRAFKRLARQAGLDPNGVSGLSARVGAARDMMREGFQVSEVMQAGGWRSPVMVTRYRDLKSGTARNQESQGVSR</sequence>
<dbReference type="GO" id="GO:0003677">
    <property type="term" value="F:DNA binding"/>
    <property type="evidence" value="ECO:0007669"/>
    <property type="project" value="UniProtKB-UniRule"/>
</dbReference>
<dbReference type="SUPFAM" id="SSF47823">
    <property type="entry name" value="lambda integrase-like, N-terminal domain"/>
    <property type="match status" value="1"/>
</dbReference>
<dbReference type="InterPro" id="IPR010998">
    <property type="entry name" value="Integrase_recombinase_N"/>
</dbReference>
<dbReference type="Pfam" id="PF00589">
    <property type="entry name" value="Phage_integrase"/>
    <property type="match status" value="1"/>
</dbReference>
<proteinExistence type="predicted"/>
<gene>
    <name evidence="8" type="ORF">MAGMO_1459</name>
</gene>
<dbReference type="GO" id="GO:0015074">
    <property type="term" value="P:DNA integration"/>
    <property type="evidence" value="ECO:0007669"/>
    <property type="project" value="UniProtKB-KW"/>
</dbReference>
<dbReference type="AlphaFoldDB" id="A0A1S7LGI8"/>
<evidence type="ECO:0000256" key="1">
    <source>
        <dbReference type="ARBA" id="ARBA00022829"/>
    </source>
</evidence>
<organism evidence="8">
    <name type="scientific">Magnetococcus massalia (strain MO-1)</name>
    <dbReference type="NCBI Taxonomy" id="451514"/>
    <lineage>
        <taxon>Bacteria</taxon>
        <taxon>Pseudomonadati</taxon>
        <taxon>Pseudomonadota</taxon>
        <taxon>Magnetococcia</taxon>
        <taxon>Magnetococcales</taxon>
        <taxon>Magnetococcaceae</taxon>
        <taxon>Magnetococcus</taxon>
    </lineage>
</organism>
<dbReference type="GO" id="GO:0007059">
    <property type="term" value="P:chromosome segregation"/>
    <property type="evidence" value="ECO:0007669"/>
    <property type="project" value="UniProtKB-KW"/>
</dbReference>
<name>A0A1S7LGI8_MAGMO</name>
<dbReference type="EMBL" id="LO017727">
    <property type="protein sequence ID" value="CRH05648.1"/>
    <property type="molecule type" value="Genomic_DNA"/>
</dbReference>
<accession>A0A1S7LGI8</accession>
<evidence type="ECO:0000259" key="7">
    <source>
        <dbReference type="PROSITE" id="PS51900"/>
    </source>
</evidence>
<dbReference type="PROSITE" id="PS51898">
    <property type="entry name" value="TYR_RECOMBINASE"/>
    <property type="match status" value="1"/>
</dbReference>
<keyword evidence="1" id="KW-0159">Chromosome partition</keyword>
<dbReference type="GO" id="GO:0006310">
    <property type="term" value="P:DNA recombination"/>
    <property type="evidence" value="ECO:0007669"/>
    <property type="project" value="UniProtKB-KW"/>
</dbReference>
<keyword evidence="2" id="KW-0229">DNA integration</keyword>
<dbReference type="InterPro" id="IPR050090">
    <property type="entry name" value="Tyrosine_recombinase_XerCD"/>
</dbReference>
<dbReference type="PANTHER" id="PTHR30349:SF81">
    <property type="entry name" value="TYROSINE RECOMBINASE XERC"/>
    <property type="match status" value="1"/>
</dbReference>
<keyword evidence="4" id="KW-0233">DNA recombination</keyword>
<dbReference type="Gene3D" id="1.10.150.130">
    <property type="match status" value="1"/>
</dbReference>
<dbReference type="PANTHER" id="PTHR30349">
    <property type="entry name" value="PHAGE INTEGRASE-RELATED"/>
    <property type="match status" value="1"/>
</dbReference>
<evidence type="ECO:0000313" key="8">
    <source>
        <dbReference type="EMBL" id="CRH05648.1"/>
    </source>
</evidence>
<dbReference type="InterPro" id="IPR011010">
    <property type="entry name" value="DNA_brk_join_enz"/>
</dbReference>
<evidence type="ECO:0000256" key="2">
    <source>
        <dbReference type="ARBA" id="ARBA00022908"/>
    </source>
</evidence>
<dbReference type="InterPro" id="IPR013762">
    <property type="entry name" value="Integrase-like_cat_sf"/>
</dbReference>
<feature type="domain" description="Core-binding (CB)" evidence="7">
    <location>
        <begin position="26"/>
        <end position="110"/>
    </location>
</feature>
<evidence type="ECO:0000256" key="5">
    <source>
        <dbReference type="PROSITE-ProRule" id="PRU01248"/>
    </source>
</evidence>
<reference evidence="8" key="1">
    <citation type="submission" date="2015-04" db="EMBL/GenBank/DDBJ databases">
        <authorList>
            <person name="Syromyatnikov M.Y."/>
            <person name="Popov V.N."/>
        </authorList>
    </citation>
    <scope>NUCLEOTIDE SEQUENCE</scope>
    <source>
        <strain evidence="8">MO-1</strain>
    </source>
</reference>
<evidence type="ECO:0000256" key="3">
    <source>
        <dbReference type="ARBA" id="ARBA00023125"/>
    </source>
</evidence>
<evidence type="ECO:0000259" key="6">
    <source>
        <dbReference type="PROSITE" id="PS51898"/>
    </source>
</evidence>
<feature type="domain" description="Tyr recombinase" evidence="6">
    <location>
        <begin position="136"/>
        <end position="325"/>
    </location>
</feature>
<dbReference type="Gene3D" id="1.10.443.10">
    <property type="entry name" value="Intergrase catalytic core"/>
    <property type="match status" value="1"/>
</dbReference>
<dbReference type="InterPro" id="IPR044068">
    <property type="entry name" value="CB"/>
</dbReference>